<keyword evidence="3" id="KW-1185">Reference proteome</keyword>
<gene>
    <name evidence="2" type="ORF">Pcinc_017327</name>
</gene>
<name>A0AAE1KQ10_PETCI</name>
<dbReference type="Gene3D" id="2.40.50.90">
    <property type="match status" value="1"/>
</dbReference>
<dbReference type="SUPFAM" id="SSF50199">
    <property type="entry name" value="Staphylococcal nuclease"/>
    <property type="match status" value="1"/>
</dbReference>
<feature type="compositionally biased region" description="Polar residues" evidence="1">
    <location>
        <begin position="739"/>
        <end position="752"/>
    </location>
</feature>
<dbReference type="InterPro" id="IPR035437">
    <property type="entry name" value="SNase_OB-fold_sf"/>
</dbReference>
<feature type="region of interest" description="Disordered" evidence="1">
    <location>
        <begin position="495"/>
        <end position="517"/>
    </location>
</feature>
<organism evidence="2 3">
    <name type="scientific">Petrolisthes cinctipes</name>
    <name type="common">Flat porcelain crab</name>
    <dbReference type="NCBI Taxonomy" id="88211"/>
    <lineage>
        <taxon>Eukaryota</taxon>
        <taxon>Metazoa</taxon>
        <taxon>Ecdysozoa</taxon>
        <taxon>Arthropoda</taxon>
        <taxon>Crustacea</taxon>
        <taxon>Multicrustacea</taxon>
        <taxon>Malacostraca</taxon>
        <taxon>Eumalacostraca</taxon>
        <taxon>Eucarida</taxon>
        <taxon>Decapoda</taxon>
        <taxon>Pleocyemata</taxon>
        <taxon>Anomura</taxon>
        <taxon>Galatheoidea</taxon>
        <taxon>Porcellanidae</taxon>
        <taxon>Petrolisthes</taxon>
    </lineage>
</organism>
<feature type="compositionally biased region" description="Polar residues" evidence="1">
    <location>
        <begin position="507"/>
        <end position="517"/>
    </location>
</feature>
<evidence type="ECO:0000313" key="2">
    <source>
        <dbReference type="EMBL" id="KAK3878005.1"/>
    </source>
</evidence>
<dbReference type="EMBL" id="JAWQEG010001601">
    <property type="protein sequence ID" value="KAK3878005.1"/>
    <property type="molecule type" value="Genomic_DNA"/>
</dbReference>
<accession>A0AAE1KQ10</accession>
<dbReference type="Proteomes" id="UP001286313">
    <property type="component" value="Unassembled WGS sequence"/>
</dbReference>
<evidence type="ECO:0000256" key="1">
    <source>
        <dbReference type="SAM" id="MobiDB-lite"/>
    </source>
</evidence>
<comment type="caution">
    <text evidence="2">The sequence shown here is derived from an EMBL/GenBank/DDBJ whole genome shotgun (WGS) entry which is preliminary data.</text>
</comment>
<dbReference type="AlphaFoldDB" id="A0AAE1KQ10"/>
<feature type="compositionally biased region" description="Basic and acidic residues" evidence="1">
    <location>
        <begin position="203"/>
        <end position="212"/>
    </location>
</feature>
<proteinExistence type="predicted"/>
<feature type="region of interest" description="Disordered" evidence="1">
    <location>
        <begin position="203"/>
        <end position="223"/>
    </location>
</feature>
<protein>
    <submittedName>
        <fullName evidence="2">Uncharacterized protein</fullName>
    </submittedName>
</protein>
<feature type="region of interest" description="Disordered" evidence="1">
    <location>
        <begin position="739"/>
        <end position="778"/>
    </location>
</feature>
<evidence type="ECO:0000313" key="3">
    <source>
        <dbReference type="Proteomes" id="UP001286313"/>
    </source>
</evidence>
<reference evidence="2" key="1">
    <citation type="submission" date="2023-10" db="EMBL/GenBank/DDBJ databases">
        <title>Genome assemblies of two species of porcelain crab, Petrolisthes cinctipes and Petrolisthes manimaculis (Anomura: Porcellanidae).</title>
        <authorList>
            <person name="Angst P."/>
        </authorList>
    </citation>
    <scope>NUCLEOTIDE SEQUENCE</scope>
    <source>
        <strain evidence="2">PB745_01</strain>
        <tissue evidence="2">Gill</tissue>
    </source>
</reference>
<sequence>MEVWMTHTVTANTFYARTRDGIRDAEKISQLLAELAHRPNNKVNQLVSSMVVGVKTDSGWVRGISKRKCFEKRCSLREGWGGPQQEEKDDDDSTASVEYWHLMLMDQGPLICCPLPWMILVTRDLAGIEAKAFQFTLTKIYPTDKNKDEGRKWLESLLTGKTIQVEGRRATHFGRRYVTVHVGDLNINEECLRLGYGRIDKEDSKADKEKATSPKNRTSSRGEGELLPLFKSRHLSVNSSCESLHSIGSSIADHGQAEAEGGEDDQNDVYLSITRELPNLSLKVSNVAEILFSVCKVRNELWCLVDPMSAVCRVLVLLEPEHMSDQTYESLSDRGEALLKLPQTSQILLSEMKNECERVGTTQNPPPYTNLLSSFMKWQKSYRNASWEVMSAVTWMAAAFCSYSDILKAALVGRTLSKPYNWAKDPCPVAASLRKEKALGSHGQKLKVVVVPSLMREVENRISRLSSIKAIMERIEAVHGEPVESMCNAILEEEQGRPTHQKRGMDDSSSTPDIMTSSNLMGRIPVLEPDVSVIEAVEPETQKDDAESKIESFKAAGEVYDVEINGGGDDDVQIERDRGVQEVARIEIDVIEILDETGHREVVDGSLVMDVKEAGARADEIGEASIIDISEEVDENKVEMMGSGEKQLNGKTVEILDDVEKAEEKLDGINKGNVVVDSMVMEECVDQFVKFLEDEIEAENEKLLGMEKSDKTVKQEEVNDMAPPLGTIPTITLSHSDTSTTVQQETDFTSAPGQEVQANGVEPVTETPQPMNSKPKDEKVLSSMLLHGAVECPEDKIATEE</sequence>